<reference evidence="5" key="1">
    <citation type="submission" date="2023-10" db="EMBL/GenBank/DDBJ databases">
        <authorList>
            <person name="Chen Y."/>
            <person name="Shah S."/>
            <person name="Dougan E. K."/>
            <person name="Thang M."/>
            <person name="Chan C."/>
        </authorList>
    </citation>
    <scope>NUCLEOTIDE SEQUENCE [LARGE SCALE GENOMIC DNA]</scope>
</reference>
<proteinExistence type="predicted"/>
<feature type="region of interest" description="Disordered" evidence="4">
    <location>
        <begin position="509"/>
        <end position="542"/>
    </location>
</feature>
<protein>
    <submittedName>
        <fullName evidence="5">Uncharacterized protein</fullName>
    </submittedName>
</protein>
<accession>A0ABN9XT69</accession>
<feature type="compositionally biased region" description="Low complexity" evidence="4">
    <location>
        <begin position="232"/>
        <end position="251"/>
    </location>
</feature>
<dbReference type="InterPro" id="IPR001680">
    <property type="entry name" value="WD40_rpt"/>
</dbReference>
<organism evidence="5 6">
    <name type="scientific">Prorocentrum cordatum</name>
    <dbReference type="NCBI Taxonomy" id="2364126"/>
    <lineage>
        <taxon>Eukaryota</taxon>
        <taxon>Sar</taxon>
        <taxon>Alveolata</taxon>
        <taxon>Dinophyceae</taxon>
        <taxon>Prorocentrales</taxon>
        <taxon>Prorocentraceae</taxon>
        <taxon>Prorocentrum</taxon>
    </lineage>
</organism>
<feature type="compositionally biased region" description="Low complexity" evidence="4">
    <location>
        <begin position="509"/>
        <end position="536"/>
    </location>
</feature>
<dbReference type="PANTHER" id="PTHR44019">
    <property type="entry name" value="WD REPEAT-CONTAINING PROTEIN 55"/>
    <property type="match status" value="1"/>
</dbReference>
<evidence type="ECO:0000256" key="4">
    <source>
        <dbReference type="SAM" id="MobiDB-lite"/>
    </source>
</evidence>
<dbReference type="InterPro" id="IPR015943">
    <property type="entry name" value="WD40/YVTN_repeat-like_dom_sf"/>
</dbReference>
<dbReference type="InterPro" id="IPR036322">
    <property type="entry name" value="WD40_repeat_dom_sf"/>
</dbReference>
<dbReference type="InterPro" id="IPR050505">
    <property type="entry name" value="WDR55/POC1"/>
</dbReference>
<feature type="region of interest" description="Disordered" evidence="4">
    <location>
        <begin position="219"/>
        <end position="260"/>
    </location>
</feature>
<gene>
    <name evidence="5" type="ORF">PCOR1329_LOCUS79574</name>
</gene>
<feature type="repeat" description="WD" evidence="3">
    <location>
        <begin position="123"/>
        <end position="164"/>
    </location>
</feature>
<feature type="region of interest" description="Disordered" evidence="4">
    <location>
        <begin position="67"/>
        <end position="104"/>
    </location>
</feature>
<keyword evidence="1 3" id="KW-0853">WD repeat</keyword>
<keyword evidence="6" id="KW-1185">Reference proteome</keyword>
<sequence>MQRRASSPGGLLPGFSGGVPARVGAATRPEAVRPLVSRESALGTGRVSVDVSSLSRSPSGMAMLEQKRLSVPQRTSHAGKNIQKETRLQGALSSSSSGHLYPAEQDGTVDEEHDFHYQYNRRLECSSQPVVALRFTPDGSALVSGNHGADIKMWDTKNWSRLARFQKCPGEALCTVAVSLSQRWVVCVYPSVVQVYKGHSPHTLVLSLPAAAAGTGIPAGEGAAGSEPVPPSGRASCASASSSGTDATGPGWAAGGGGGTRGSARISARAFRWASAAFSPTREVNHQKGLAGQDNYLAILGTGHLRVLDYAAGWREDMPSHTCSLLQGGVEDAHPTSSVFTSDGVWIVCAFSSGQMQIWSASSLGLHKTVSAHTGCITCLDPSPLESGTACRVISCSTDKTLRLWDSFGGNFTMEQHVFDSEATDAGVRQCVFSASCRWVLSISSELTLWRVVCVRTSMQLHVHQRFTAAQCVDNPCAAAFCHTTDAIAVGLRDGTLCLWTLESGAPAKSKAPRASASGKDLDSRPYTTPTPTGRPMQRMQSVESRLPDIVDQFAPQAQLYYQSSPSAHAPTRQRPSAQVLSSEFGASPADLHGARLLAATPPTSPLDDRPRSHNCKRVASMPALLVPGSPDGPLLSPAGTTRLLQGQNRPLVKRISLLPQSIALS</sequence>
<keyword evidence="2" id="KW-0677">Repeat</keyword>
<evidence type="ECO:0000313" key="6">
    <source>
        <dbReference type="Proteomes" id="UP001189429"/>
    </source>
</evidence>
<dbReference type="Proteomes" id="UP001189429">
    <property type="component" value="Unassembled WGS sequence"/>
</dbReference>
<evidence type="ECO:0000256" key="3">
    <source>
        <dbReference type="PROSITE-ProRule" id="PRU00221"/>
    </source>
</evidence>
<dbReference type="PANTHER" id="PTHR44019:SF8">
    <property type="entry name" value="POC1 CENTRIOLAR PROTEIN HOMOLOG"/>
    <property type="match status" value="1"/>
</dbReference>
<evidence type="ECO:0000256" key="1">
    <source>
        <dbReference type="ARBA" id="ARBA00022574"/>
    </source>
</evidence>
<comment type="caution">
    <text evidence="5">The sequence shown here is derived from an EMBL/GenBank/DDBJ whole genome shotgun (WGS) entry which is preliminary data.</text>
</comment>
<dbReference type="EMBL" id="CAUYUJ010021182">
    <property type="protein sequence ID" value="CAK0903211.1"/>
    <property type="molecule type" value="Genomic_DNA"/>
</dbReference>
<evidence type="ECO:0000256" key="2">
    <source>
        <dbReference type="ARBA" id="ARBA00022737"/>
    </source>
</evidence>
<dbReference type="PROSITE" id="PS50082">
    <property type="entry name" value="WD_REPEATS_2"/>
    <property type="match status" value="1"/>
</dbReference>
<evidence type="ECO:0000313" key="5">
    <source>
        <dbReference type="EMBL" id="CAK0903211.1"/>
    </source>
</evidence>
<dbReference type="PROSITE" id="PS50294">
    <property type="entry name" value="WD_REPEATS_REGION"/>
    <property type="match status" value="1"/>
</dbReference>
<dbReference type="Pfam" id="PF00400">
    <property type="entry name" value="WD40"/>
    <property type="match status" value="2"/>
</dbReference>
<name>A0ABN9XT69_9DINO</name>
<dbReference type="SUPFAM" id="SSF50978">
    <property type="entry name" value="WD40 repeat-like"/>
    <property type="match status" value="1"/>
</dbReference>
<dbReference type="Gene3D" id="2.130.10.10">
    <property type="entry name" value="YVTN repeat-like/Quinoprotein amine dehydrogenase"/>
    <property type="match status" value="2"/>
</dbReference>
<dbReference type="SMART" id="SM00320">
    <property type="entry name" value="WD40"/>
    <property type="match status" value="5"/>
</dbReference>